<reference evidence="2" key="2">
    <citation type="submission" date="2021-04" db="EMBL/GenBank/DDBJ databases">
        <authorList>
            <person name="Gilroy R."/>
        </authorList>
    </citation>
    <scope>NUCLEOTIDE SEQUENCE</scope>
    <source>
        <strain evidence="2">CHK195-9823</strain>
    </source>
</reference>
<organism evidence="2 3">
    <name type="scientific">Candidatus Blautia stercorigallinarum</name>
    <dbReference type="NCBI Taxonomy" id="2838501"/>
    <lineage>
        <taxon>Bacteria</taxon>
        <taxon>Bacillati</taxon>
        <taxon>Bacillota</taxon>
        <taxon>Clostridia</taxon>
        <taxon>Lachnospirales</taxon>
        <taxon>Lachnospiraceae</taxon>
        <taxon>Blautia</taxon>
    </lineage>
</organism>
<accession>A0A9D1PFC9</accession>
<feature type="region of interest" description="Disordered" evidence="1">
    <location>
        <begin position="249"/>
        <end position="284"/>
    </location>
</feature>
<proteinExistence type="predicted"/>
<dbReference type="AlphaFoldDB" id="A0A9D1PFC9"/>
<protein>
    <submittedName>
        <fullName evidence="2">Uncharacterized protein</fullName>
    </submittedName>
</protein>
<sequence length="465" mass="53675">MDRSATESLLNALLECFEKLDIDFLEKVTIDGEDGYRKITNSDVVTVWETYFCSAVVKLSVSPRRNDASPNPDALRAWRRGEVNDKTKSTLRKKYIPNISAKNGYTYIDAQKEHIIHFLELAICAEESTWDIDKKSIYNEKYLFKKKLIERENILPYIYSKFAVLKELFEGTPIQIIDSRDDIRWFSDTVANKIPVIDNDENERKFAAVFAAAMLLSLNIKDEKEIPTTESISVDERIKEYLNRLFGDEPKNPKGLLQGGSPAPKESKFSISRNSKSENEDAENKKSELIGAFDSLKLAKNENGILESMIRIKRSIDKCFLSAEDLIRILPDDDSEELSRGWIECAYRLKDMITEMVAYYRVVLERDLLTQDSHDQELTSLKIDILDTSVEIYIILGFLEAQLKNEFEELNRSAGKIEKEQIRFRIRKTKMDLTDIRRQYDSAEIDITNSIAEHKVMSNYDMGTI</sequence>
<evidence type="ECO:0000313" key="3">
    <source>
        <dbReference type="Proteomes" id="UP000886814"/>
    </source>
</evidence>
<name>A0A9D1PFC9_9FIRM</name>
<feature type="compositionally biased region" description="Basic and acidic residues" evidence="1">
    <location>
        <begin position="275"/>
        <end position="284"/>
    </location>
</feature>
<reference evidence="2" key="1">
    <citation type="journal article" date="2021" name="PeerJ">
        <title>Extensive microbial diversity within the chicken gut microbiome revealed by metagenomics and culture.</title>
        <authorList>
            <person name="Gilroy R."/>
            <person name="Ravi A."/>
            <person name="Getino M."/>
            <person name="Pursley I."/>
            <person name="Horton D.L."/>
            <person name="Alikhan N.F."/>
            <person name="Baker D."/>
            <person name="Gharbi K."/>
            <person name="Hall N."/>
            <person name="Watson M."/>
            <person name="Adriaenssens E.M."/>
            <person name="Foster-Nyarko E."/>
            <person name="Jarju S."/>
            <person name="Secka A."/>
            <person name="Antonio M."/>
            <person name="Oren A."/>
            <person name="Chaudhuri R.R."/>
            <person name="La Ragione R."/>
            <person name="Hildebrand F."/>
            <person name="Pallen M.J."/>
        </authorList>
    </citation>
    <scope>NUCLEOTIDE SEQUENCE</scope>
    <source>
        <strain evidence="2">CHK195-9823</strain>
    </source>
</reference>
<evidence type="ECO:0000313" key="2">
    <source>
        <dbReference type="EMBL" id="HIV39519.1"/>
    </source>
</evidence>
<dbReference type="Proteomes" id="UP000886814">
    <property type="component" value="Unassembled WGS sequence"/>
</dbReference>
<gene>
    <name evidence="2" type="ORF">H9747_11100</name>
</gene>
<evidence type="ECO:0000256" key="1">
    <source>
        <dbReference type="SAM" id="MobiDB-lite"/>
    </source>
</evidence>
<dbReference type="EMBL" id="DXIQ01000071">
    <property type="protein sequence ID" value="HIV39519.1"/>
    <property type="molecule type" value="Genomic_DNA"/>
</dbReference>
<comment type="caution">
    <text evidence="2">The sequence shown here is derived from an EMBL/GenBank/DDBJ whole genome shotgun (WGS) entry which is preliminary data.</text>
</comment>